<evidence type="ECO:0000313" key="2">
    <source>
        <dbReference type="Proteomes" id="UP000612585"/>
    </source>
</evidence>
<name>A0A8J3YZA8_9ACTN</name>
<protein>
    <recommendedName>
        <fullName evidence="3">Polyketide cyclase / dehydrase and lipid transport</fullName>
    </recommendedName>
</protein>
<dbReference type="EMBL" id="BOPG01000001">
    <property type="protein sequence ID" value="GIJ52485.1"/>
    <property type="molecule type" value="Genomic_DNA"/>
</dbReference>
<dbReference type="Proteomes" id="UP000612585">
    <property type="component" value="Unassembled WGS sequence"/>
</dbReference>
<sequence>METRGAAVRRTVEIAVPAHIAYERMCRIEEYPLFRHQVREVLALSDDTLRWDLPGESFTARLDLREPDRLLQWHSVDGPDCTETVTIQPLSPQRCLVTAELNGPATIVDGLAADLPEFKRQVERDHPPLGHFVNERPPTLNRHRSNWREQRMIGRTSTGERGARQGPAA</sequence>
<dbReference type="RefSeq" id="WP_203985444.1">
    <property type="nucleotide sequence ID" value="NZ_BOPG01000001.1"/>
</dbReference>
<reference evidence="1" key="1">
    <citation type="submission" date="2021-01" db="EMBL/GenBank/DDBJ databases">
        <title>Whole genome shotgun sequence of Virgisporangium aurantiacum NBRC 16421.</title>
        <authorList>
            <person name="Komaki H."/>
            <person name="Tamura T."/>
        </authorList>
    </citation>
    <scope>NUCLEOTIDE SEQUENCE</scope>
    <source>
        <strain evidence="1">NBRC 16421</strain>
    </source>
</reference>
<gene>
    <name evidence="1" type="ORF">Vau01_000010</name>
</gene>
<dbReference type="SUPFAM" id="SSF55961">
    <property type="entry name" value="Bet v1-like"/>
    <property type="match status" value="1"/>
</dbReference>
<comment type="caution">
    <text evidence="1">The sequence shown here is derived from an EMBL/GenBank/DDBJ whole genome shotgun (WGS) entry which is preliminary data.</text>
</comment>
<keyword evidence="2" id="KW-1185">Reference proteome</keyword>
<dbReference type="AlphaFoldDB" id="A0A8J3YZA8"/>
<accession>A0A8J3YZA8</accession>
<dbReference type="InterPro" id="IPR023393">
    <property type="entry name" value="START-like_dom_sf"/>
</dbReference>
<evidence type="ECO:0000313" key="1">
    <source>
        <dbReference type="EMBL" id="GIJ52485.1"/>
    </source>
</evidence>
<organism evidence="1 2">
    <name type="scientific">Virgisporangium aurantiacum</name>
    <dbReference type="NCBI Taxonomy" id="175570"/>
    <lineage>
        <taxon>Bacteria</taxon>
        <taxon>Bacillati</taxon>
        <taxon>Actinomycetota</taxon>
        <taxon>Actinomycetes</taxon>
        <taxon>Micromonosporales</taxon>
        <taxon>Micromonosporaceae</taxon>
        <taxon>Virgisporangium</taxon>
    </lineage>
</organism>
<dbReference type="Gene3D" id="3.30.530.20">
    <property type="match status" value="1"/>
</dbReference>
<proteinExistence type="predicted"/>
<evidence type="ECO:0008006" key="3">
    <source>
        <dbReference type="Google" id="ProtNLM"/>
    </source>
</evidence>